<keyword evidence="2" id="KW-0732">Signal</keyword>
<keyword evidence="3" id="KW-1015">Disulfide bond</keyword>
<feature type="domain" description="Embryo surrounding factor 1 brassicaceae" evidence="4">
    <location>
        <begin position="63"/>
        <end position="107"/>
    </location>
</feature>
<dbReference type="Proteomes" id="UP000298652">
    <property type="component" value="Chromosome 8"/>
</dbReference>
<dbReference type="InterPro" id="IPR041608">
    <property type="entry name" value="ESF1_brassicaceae"/>
</dbReference>
<reference evidence="5" key="1">
    <citation type="submission" date="2019-03" db="EMBL/GenBank/DDBJ databases">
        <title>WGS assembly of Setaria viridis.</title>
        <authorList>
            <person name="Huang P."/>
            <person name="Jenkins J."/>
            <person name="Grimwood J."/>
            <person name="Barry K."/>
            <person name="Healey A."/>
            <person name="Mamidi S."/>
            <person name="Sreedasyam A."/>
            <person name="Shu S."/>
            <person name="Feldman M."/>
            <person name="Wu J."/>
            <person name="Yu Y."/>
            <person name="Chen C."/>
            <person name="Johnson J."/>
            <person name="Rokhsar D."/>
            <person name="Baxter I."/>
            <person name="Schmutz J."/>
            <person name="Brutnell T."/>
            <person name="Kellogg E."/>
        </authorList>
    </citation>
    <scope>NUCLEOTIDE SEQUENCE [LARGE SCALE GENOMIC DNA]</scope>
</reference>
<dbReference type="Gramene" id="TKV99462">
    <property type="protein sequence ID" value="TKV99462"/>
    <property type="gene ID" value="SEVIR_8G045400v2"/>
</dbReference>
<accession>A0A4U6TFH4</accession>
<organism evidence="5 6">
    <name type="scientific">Setaria viridis</name>
    <name type="common">Green bristlegrass</name>
    <name type="synonym">Setaria italica subsp. viridis</name>
    <dbReference type="NCBI Taxonomy" id="4556"/>
    <lineage>
        <taxon>Eukaryota</taxon>
        <taxon>Viridiplantae</taxon>
        <taxon>Streptophyta</taxon>
        <taxon>Embryophyta</taxon>
        <taxon>Tracheophyta</taxon>
        <taxon>Spermatophyta</taxon>
        <taxon>Magnoliopsida</taxon>
        <taxon>Liliopsida</taxon>
        <taxon>Poales</taxon>
        <taxon>Poaceae</taxon>
        <taxon>PACMAD clade</taxon>
        <taxon>Panicoideae</taxon>
        <taxon>Panicodae</taxon>
        <taxon>Paniceae</taxon>
        <taxon>Cenchrinae</taxon>
        <taxon>Setaria</taxon>
    </lineage>
</organism>
<evidence type="ECO:0000256" key="2">
    <source>
        <dbReference type="ARBA" id="ARBA00022729"/>
    </source>
</evidence>
<evidence type="ECO:0000256" key="1">
    <source>
        <dbReference type="ARBA" id="ARBA00010149"/>
    </source>
</evidence>
<evidence type="ECO:0000256" key="3">
    <source>
        <dbReference type="ARBA" id="ARBA00023157"/>
    </source>
</evidence>
<dbReference type="EMBL" id="CM016559">
    <property type="protein sequence ID" value="TKV99462.1"/>
    <property type="molecule type" value="Genomic_DNA"/>
</dbReference>
<name>A0A4U6TFH4_SETVI</name>
<dbReference type="Pfam" id="PF18209">
    <property type="entry name" value="ESF1"/>
    <property type="match status" value="1"/>
</dbReference>
<dbReference type="GO" id="GO:0010098">
    <property type="term" value="P:suspensor development"/>
    <property type="evidence" value="ECO:0007669"/>
    <property type="project" value="InterPro"/>
</dbReference>
<evidence type="ECO:0000259" key="4">
    <source>
        <dbReference type="Pfam" id="PF18209"/>
    </source>
</evidence>
<gene>
    <name evidence="5" type="ORF">SEVIR_8G045400v2</name>
</gene>
<evidence type="ECO:0000313" key="5">
    <source>
        <dbReference type="EMBL" id="TKV99462.1"/>
    </source>
</evidence>
<proteinExistence type="inferred from homology"/>
<dbReference type="AlphaFoldDB" id="A0A4U6TFH4"/>
<comment type="similarity">
    <text evidence="1">Belongs to the MEG family.</text>
</comment>
<sequence length="130" mass="14325">MPAASDALLLDILRLFDVVHQNRCRADVCRVVASPGRIGRPHLLEAGNTLAADANSTSFDETKIYVVLCYGGTCDYFGNGMQDCYCCGDGDHKQNCHKTMEECKAKCPKFPPSFFQSTRDSVTTNTTLYT</sequence>
<evidence type="ECO:0000313" key="6">
    <source>
        <dbReference type="Proteomes" id="UP000298652"/>
    </source>
</evidence>
<keyword evidence="6" id="KW-1185">Reference proteome</keyword>
<protein>
    <recommendedName>
        <fullName evidence="4">Embryo surrounding factor 1 brassicaceae domain-containing protein</fullName>
    </recommendedName>
</protein>